<dbReference type="Proteomes" id="UP001634394">
    <property type="component" value="Unassembled WGS sequence"/>
</dbReference>
<dbReference type="AlphaFoldDB" id="A0ABD3WEM8"/>
<accession>A0ABD3WEM8</accession>
<feature type="compositionally biased region" description="Low complexity" evidence="1">
    <location>
        <begin position="83"/>
        <end position="99"/>
    </location>
</feature>
<organism evidence="3 4">
    <name type="scientific">Sinanodonta woodiana</name>
    <name type="common">Chinese pond mussel</name>
    <name type="synonym">Anodonta woodiana</name>
    <dbReference type="NCBI Taxonomy" id="1069815"/>
    <lineage>
        <taxon>Eukaryota</taxon>
        <taxon>Metazoa</taxon>
        <taxon>Spiralia</taxon>
        <taxon>Lophotrochozoa</taxon>
        <taxon>Mollusca</taxon>
        <taxon>Bivalvia</taxon>
        <taxon>Autobranchia</taxon>
        <taxon>Heteroconchia</taxon>
        <taxon>Palaeoheterodonta</taxon>
        <taxon>Unionida</taxon>
        <taxon>Unionoidea</taxon>
        <taxon>Unionidae</taxon>
        <taxon>Unioninae</taxon>
        <taxon>Sinanodonta</taxon>
    </lineage>
</organism>
<evidence type="ECO:0000313" key="3">
    <source>
        <dbReference type="EMBL" id="KAL3871668.1"/>
    </source>
</evidence>
<evidence type="ECO:0000256" key="1">
    <source>
        <dbReference type="SAM" id="MobiDB-lite"/>
    </source>
</evidence>
<reference evidence="3 4" key="1">
    <citation type="submission" date="2024-11" db="EMBL/GenBank/DDBJ databases">
        <title>Chromosome-level genome assembly of the freshwater bivalve Anodonta woodiana.</title>
        <authorList>
            <person name="Chen X."/>
        </authorList>
    </citation>
    <scope>NUCLEOTIDE SEQUENCE [LARGE SCALE GENOMIC DNA]</scope>
    <source>
        <strain evidence="3">MN2024</strain>
        <tissue evidence="3">Gills</tissue>
    </source>
</reference>
<feature type="region of interest" description="Disordered" evidence="1">
    <location>
        <begin position="75"/>
        <end position="123"/>
    </location>
</feature>
<dbReference type="EMBL" id="JBJQND010000007">
    <property type="protein sequence ID" value="KAL3871668.1"/>
    <property type="molecule type" value="Genomic_DNA"/>
</dbReference>
<name>A0ABD3WEM8_SINWO</name>
<proteinExistence type="predicted"/>
<dbReference type="Gene3D" id="1.10.10.60">
    <property type="entry name" value="Homeodomain-like"/>
    <property type="match status" value="1"/>
</dbReference>
<evidence type="ECO:0000313" key="4">
    <source>
        <dbReference type="Proteomes" id="UP001634394"/>
    </source>
</evidence>
<evidence type="ECO:0000259" key="2">
    <source>
        <dbReference type="Pfam" id="PF13837"/>
    </source>
</evidence>
<feature type="domain" description="Myb/SANT-like DNA-binding" evidence="2">
    <location>
        <begin position="8"/>
        <end position="73"/>
    </location>
</feature>
<comment type="caution">
    <text evidence="3">The sequence shown here is derived from an EMBL/GenBank/DDBJ whole genome shotgun (WGS) entry which is preliminary data.</text>
</comment>
<protein>
    <recommendedName>
        <fullName evidence="2">Myb/SANT-like DNA-binding domain-containing protein</fullName>
    </recommendedName>
</protein>
<feature type="compositionally biased region" description="Acidic residues" evidence="1">
    <location>
        <begin position="110"/>
        <end position="119"/>
    </location>
</feature>
<keyword evidence="4" id="KW-1185">Reference proteome</keyword>
<sequence>MEEKTPKVWTSGETDLLFALHLEKDELFRKSKIHAQIWNSIAADMEKQGNTVCGGQSSNKWKSLKRKMNQLFGNKPSTHPTFTLHLSGHSSSSDSSSTDLPVCKDKDETDTNLESDSSDSESVAHAVSKELRKLLAGKSRWETLFWNF</sequence>
<gene>
    <name evidence="3" type="ORF">ACJMK2_039652</name>
</gene>
<dbReference type="Pfam" id="PF13837">
    <property type="entry name" value="Myb_DNA-bind_4"/>
    <property type="match status" value="1"/>
</dbReference>
<dbReference type="InterPro" id="IPR044822">
    <property type="entry name" value="Myb_DNA-bind_4"/>
</dbReference>